<dbReference type="InterPro" id="IPR007920">
    <property type="entry name" value="UPF0223"/>
</dbReference>
<dbReference type="NCBIfam" id="NF003353">
    <property type="entry name" value="PRK04387.1"/>
    <property type="match status" value="1"/>
</dbReference>
<dbReference type="EMBL" id="NEFX01000022">
    <property type="protein sequence ID" value="OTW30277.1"/>
    <property type="molecule type" value="Genomic_DNA"/>
</dbReference>
<dbReference type="EMBL" id="WMFL01000080">
    <property type="protein sequence ID" value="NJI03020.1"/>
    <property type="molecule type" value="Genomic_DNA"/>
</dbReference>
<dbReference type="Proteomes" id="UP000195208">
    <property type="component" value="Unassembled WGS sequence"/>
</dbReference>
<dbReference type="Gene3D" id="1.10.220.80">
    <property type="entry name" value="BH2638-like"/>
    <property type="match status" value="1"/>
</dbReference>
<dbReference type="GeneID" id="57691188"/>
<evidence type="ECO:0000313" key="2">
    <source>
        <dbReference type="EMBL" id="OTW30277.1"/>
    </source>
</evidence>
<evidence type="ECO:0000313" key="1">
    <source>
        <dbReference type="EMBL" id="NJI03020.1"/>
    </source>
</evidence>
<sequence>MDYQYPIDVDWSQEEMVQVISFFNAIEAYYESSINREVLMTRYQAFKKVVPGKADEKNIFNTFKSESGYDSYRVMKEAKNHPEKSKLYDN</sequence>
<protein>
    <submittedName>
        <fullName evidence="3">UPF0223 family protein</fullName>
    </submittedName>
</protein>
<reference evidence="2 4" key="1">
    <citation type="submission" date="2017-04" db="EMBL/GenBank/DDBJ databases">
        <title>Staphylococcus agnetis, a potential pathogen in the broiler production.</title>
        <authorList>
            <person name="Poulsen L."/>
        </authorList>
    </citation>
    <scope>NUCLEOTIDE SEQUENCE [LARGE SCALE GENOMIC DNA]</scope>
    <source>
        <strain evidence="2 4">723_310714_2_2_spleen</strain>
    </source>
</reference>
<dbReference type="RefSeq" id="WP_037566055.1">
    <property type="nucleotide sequence ID" value="NZ_CP031266.1"/>
</dbReference>
<dbReference type="AlphaFoldDB" id="A0A085UFB1"/>
<proteinExistence type="predicted"/>
<organism evidence="1 5">
    <name type="scientific">Staphylococcus agnetis</name>
    <dbReference type="NCBI Taxonomy" id="985762"/>
    <lineage>
        <taxon>Bacteria</taxon>
        <taxon>Bacillati</taxon>
        <taxon>Bacillota</taxon>
        <taxon>Bacilli</taxon>
        <taxon>Bacillales</taxon>
        <taxon>Staphylococcaceae</taxon>
        <taxon>Staphylococcus</taxon>
    </lineage>
</organism>
<evidence type="ECO:0000313" key="4">
    <source>
        <dbReference type="Proteomes" id="UP000195208"/>
    </source>
</evidence>
<accession>A0A085UFB1</accession>
<name>A0A085UFB1_9STAP</name>
<dbReference type="PIRSF" id="PIRSF037260">
    <property type="entry name" value="UPF0223"/>
    <property type="match status" value="1"/>
</dbReference>
<dbReference type="InterPro" id="IPR023324">
    <property type="entry name" value="BH2638-like_sf"/>
</dbReference>
<dbReference type="eggNOG" id="COG4476">
    <property type="taxonomic scope" value="Bacteria"/>
</dbReference>
<reference evidence="1" key="2">
    <citation type="submission" date="2019-11" db="EMBL/GenBank/DDBJ databases">
        <title>Whole genome comparisons of Staphylococcus agnetis isolates from cattle and chickens.</title>
        <authorList>
            <person name="Rhoads D."/>
            <person name="Shwani A."/>
            <person name="Adkins P."/>
            <person name="Calcutt M."/>
            <person name="Middleton J."/>
        </authorList>
    </citation>
    <scope>NUCLEOTIDE SEQUENCE</scope>
    <source>
        <strain evidence="1">1387</strain>
    </source>
</reference>
<dbReference type="SUPFAM" id="SSF158504">
    <property type="entry name" value="BH2638-like"/>
    <property type="match status" value="1"/>
</dbReference>
<dbReference type="Proteomes" id="UP001065705">
    <property type="component" value="Chromosome"/>
</dbReference>
<evidence type="ECO:0000313" key="3">
    <source>
        <dbReference type="EMBL" id="UXU56596.1"/>
    </source>
</evidence>
<evidence type="ECO:0000313" key="5">
    <source>
        <dbReference type="Proteomes" id="UP000646308"/>
    </source>
</evidence>
<dbReference type="Pfam" id="PF05256">
    <property type="entry name" value="UPF0223"/>
    <property type="match status" value="1"/>
</dbReference>
<dbReference type="Proteomes" id="UP000646308">
    <property type="component" value="Unassembled WGS sequence"/>
</dbReference>
<gene>
    <name evidence="2" type="ORF">B9M88_10780</name>
    <name evidence="1" type="ORF">GLV84_09290</name>
    <name evidence="3" type="ORF">MUA95_08465</name>
</gene>
<dbReference type="EMBL" id="CP094809">
    <property type="protein sequence ID" value="UXU56596.1"/>
    <property type="molecule type" value="Genomic_DNA"/>
</dbReference>
<reference evidence="3" key="3">
    <citation type="submission" date="2022-03" db="EMBL/GenBank/DDBJ databases">
        <title>Comparative Genomics of East African Camel-Associated Staphylococcaceae spp.: Diversity and Inheritance of Traits Involved in Host-Pathogen Interactions.</title>
        <authorList>
            <person name="Akarsu H."/>
            <person name="Liljander A."/>
            <person name="Younan M."/>
            <person name="Brodard I."/>
            <person name="Glucks I."/>
            <person name="Labroussaa F."/>
            <person name="Overesch G."/>
            <person name="Kuhnert P."/>
            <person name="Perreten V."/>
            <person name="Drexler J.F."/>
            <person name="Corman V.M."/>
            <person name="Falquet L."/>
            <person name="Jores J."/>
        </authorList>
    </citation>
    <scope>NUCLEOTIDE SEQUENCE</scope>
    <source>
        <strain evidence="3">IVB6197</strain>
    </source>
</reference>
<keyword evidence="4" id="KW-1185">Reference proteome</keyword>